<accession>A0ACB9MQ43</accession>
<protein>
    <submittedName>
        <fullName evidence="1">Uncharacterized protein</fullName>
    </submittedName>
</protein>
<dbReference type="Proteomes" id="UP001057402">
    <property type="component" value="Chromosome 9"/>
</dbReference>
<organism evidence="1 2">
    <name type="scientific">Melastoma candidum</name>
    <dbReference type="NCBI Taxonomy" id="119954"/>
    <lineage>
        <taxon>Eukaryota</taxon>
        <taxon>Viridiplantae</taxon>
        <taxon>Streptophyta</taxon>
        <taxon>Embryophyta</taxon>
        <taxon>Tracheophyta</taxon>
        <taxon>Spermatophyta</taxon>
        <taxon>Magnoliopsida</taxon>
        <taxon>eudicotyledons</taxon>
        <taxon>Gunneridae</taxon>
        <taxon>Pentapetalae</taxon>
        <taxon>rosids</taxon>
        <taxon>malvids</taxon>
        <taxon>Myrtales</taxon>
        <taxon>Melastomataceae</taxon>
        <taxon>Melastomatoideae</taxon>
        <taxon>Melastomateae</taxon>
        <taxon>Melastoma</taxon>
    </lineage>
</organism>
<evidence type="ECO:0000313" key="2">
    <source>
        <dbReference type="Proteomes" id="UP001057402"/>
    </source>
</evidence>
<reference evidence="2" key="1">
    <citation type="journal article" date="2023" name="Front. Plant Sci.">
        <title>Chromosomal-level genome assembly of Melastoma candidum provides insights into trichome evolution.</title>
        <authorList>
            <person name="Zhong Y."/>
            <person name="Wu W."/>
            <person name="Sun C."/>
            <person name="Zou P."/>
            <person name="Liu Y."/>
            <person name="Dai S."/>
            <person name="Zhou R."/>
        </authorList>
    </citation>
    <scope>NUCLEOTIDE SEQUENCE [LARGE SCALE GENOMIC DNA]</scope>
</reference>
<comment type="caution">
    <text evidence="1">The sequence shown here is derived from an EMBL/GenBank/DDBJ whole genome shotgun (WGS) entry which is preliminary data.</text>
</comment>
<keyword evidence="2" id="KW-1185">Reference proteome</keyword>
<name>A0ACB9MQ43_9MYRT</name>
<proteinExistence type="predicted"/>
<sequence length="726" mass="78613">TLLSLVYPTMASSRLVIVSCVIFSISLMLADAQPASLVSAGVTSACKTTPDPSFCKSSLPSNGTADVHYYGRYSLKKSLSQAQKFLSLVNRYLSRGSLTPSAIGALRDCQLLASLNLDYLLNSFQALNNNATTLPLQKADDVQTLLSAVLTNQQSCLDGLQSTASAWSVKNGLSQPLANNTKLFTVSLALFTKAWVPYWKLKLPKQLRSIPVSNGRLSLSMSRATQSVLQSASRRKVIEQSTGAGTVQVSDMVVVSQDGSGNFTTITDAVSAAPNNTDGSNGYFLIYVKAGIYQENVSIAKNKKYLMMMGDGINQTIITGNRSVVDGWTTFNSATFDTRKFVHYPTLKPFHCTTTMLKSSLKMMSKPLLLFTVLTSSYYFLGPRSPVHGRKGIHVRNHLQLKANDLCAGTLYNELCVSTLLSFPGLMSKSVPEIISTALNQTTLEVSAASSSCSDIKKRRRGLGQLERQALADCVELFDSTMSELAGAVHDLSVNHPEQYYRDLQTLLSGAMTNQYTCLDGFAFSKEKETIRELFEGKVVNISRHVSNSLAMLRKLPGRPSAEVDEGEAFPGYGKVEGGFPSWISSHDRKLLQAAVSRTPINLTVAKDGTGNFTTVSEAIAAAPKNSATRFVIYVKAGAYFENVEIVRKQTNLMLIGDGIGQTLIKGSRNVVDGYTTFRSATFAVVGNGFIAKGITFENYAGPSKHQAGNEWLNGTGIPYYSGLTG</sequence>
<evidence type="ECO:0000313" key="1">
    <source>
        <dbReference type="EMBL" id="KAI4326443.1"/>
    </source>
</evidence>
<feature type="non-terminal residue" evidence="1">
    <location>
        <position position="1"/>
    </location>
</feature>
<gene>
    <name evidence="1" type="ORF">MLD38_031758</name>
</gene>
<dbReference type="EMBL" id="CM042888">
    <property type="protein sequence ID" value="KAI4326443.1"/>
    <property type="molecule type" value="Genomic_DNA"/>
</dbReference>